<dbReference type="AlphaFoldDB" id="E0TDF1"/>
<dbReference type="Proteomes" id="UP000001302">
    <property type="component" value="Chromosome"/>
</dbReference>
<evidence type="ECO:0000313" key="10">
    <source>
        <dbReference type="Proteomes" id="UP000001302"/>
    </source>
</evidence>
<dbReference type="PANTHER" id="PTHR22960">
    <property type="entry name" value="MOLYBDOPTERIN COFACTOR SYNTHESIS PROTEIN A"/>
    <property type="match status" value="1"/>
</dbReference>
<dbReference type="HOGENOM" id="CLU_2059103_0_0_5"/>
<keyword evidence="2" id="KW-0004">4Fe-4S</keyword>
<keyword evidence="6" id="KW-0411">Iron-sulfur</keyword>
<dbReference type="Gene3D" id="3.20.20.70">
    <property type="entry name" value="Aldolase class I"/>
    <property type="match status" value="1"/>
</dbReference>
<comment type="cofactor">
    <cofactor evidence="1">
        <name>[4Fe-4S] cluster</name>
        <dbReference type="ChEBI" id="CHEBI:49883"/>
    </cofactor>
</comment>
<evidence type="ECO:0000256" key="4">
    <source>
        <dbReference type="ARBA" id="ARBA00022723"/>
    </source>
</evidence>
<dbReference type="GO" id="GO:0051539">
    <property type="term" value="F:4 iron, 4 sulfur cluster binding"/>
    <property type="evidence" value="ECO:0007669"/>
    <property type="project" value="UniProtKB-KW"/>
</dbReference>
<dbReference type="GO" id="GO:0046872">
    <property type="term" value="F:metal ion binding"/>
    <property type="evidence" value="ECO:0007669"/>
    <property type="project" value="UniProtKB-KW"/>
</dbReference>
<proteinExistence type="predicted"/>
<dbReference type="PANTHER" id="PTHR22960:SF0">
    <property type="entry name" value="MOLYBDENUM COFACTOR BIOSYNTHESIS PROTEIN 1"/>
    <property type="match status" value="1"/>
</dbReference>
<dbReference type="PROSITE" id="PS01305">
    <property type="entry name" value="MOAA_NIFB_PQQE"/>
    <property type="match status" value="1"/>
</dbReference>
<dbReference type="SUPFAM" id="SSF102114">
    <property type="entry name" value="Radical SAM enzymes"/>
    <property type="match status" value="1"/>
</dbReference>
<evidence type="ECO:0000256" key="6">
    <source>
        <dbReference type="ARBA" id="ARBA00023014"/>
    </source>
</evidence>
<dbReference type="eggNOG" id="COG2896">
    <property type="taxonomic scope" value="Bacteria"/>
</dbReference>
<keyword evidence="8" id="KW-0456">Lyase</keyword>
<dbReference type="STRING" id="314260.PB2503_11664"/>
<keyword evidence="5" id="KW-0408">Iron</keyword>
<evidence type="ECO:0000256" key="2">
    <source>
        <dbReference type="ARBA" id="ARBA00022485"/>
    </source>
</evidence>
<protein>
    <submittedName>
        <fullName evidence="9">Molybdenum cofactor biosynthesis protein A</fullName>
    </submittedName>
</protein>
<accession>E0TDF1</accession>
<dbReference type="InterPro" id="IPR036563">
    <property type="entry name" value="MoaE_sf"/>
</dbReference>
<dbReference type="InterPro" id="IPR013785">
    <property type="entry name" value="Aldolase_TIM"/>
</dbReference>
<dbReference type="EMBL" id="CP002156">
    <property type="protein sequence ID" value="ADM10377.1"/>
    <property type="molecule type" value="Genomic_DNA"/>
</dbReference>
<dbReference type="GO" id="GO:0061798">
    <property type="term" value="F:GTP 3',8'-cyclase activity"/>
    <property type="evidence" value="ECO:0007669"/>
    <property type="project" value="TreeGrafter"/>
</dbReference>
<evidence type="ECO:0000256" key="5">
    <source>
        <dbReference type="ARBA" id="ARBA00023004"/>
    </source>
</evidence>
<evidence type="ECO:0000256" key="8">
    <source>
        <dbReference type="ARBA" id="ARBA00023239"/>
    </source>
</evidence>
<reference evidence="10" key="1">
    <citation type="submission" date="2010-08" db="EMBL/GenBank/DDBJ databases">
        <title>Genome sequence of Parvularcula bermudensis HTCC2503.</title>
        <authorList>
            <person name="Kang D.-M."/>
            <person name="Oh H.-M."/>
            <person name="Cho J.-C."/>
        </authorList>
    </citation>
    <scope>NUCLEOTIDE SEQUENCE [LARGE SCALE GENOMIC DNA]</scope>
    <source>
        <strain evidence="10">ATCC BAA-594 / HTCC2503 / KCTC 12087</strain>
    </source>
</reference>
<dbReference type="KEGG" id="pbr:PB2503_11664"/>
<evidence type="ECO:0000256" key="1">
    <source>
        <dbReference type="ARBA" id="ARBA00001966"/>
    </source>
</evidence>
<evidence type="ECO:0000313" key="9">
    <source>
        <dbReference type="EMBL" id="ADM10377.1"/>
    </source>
</evidence>
<dbReference type="GO" id="GO:0006777">
    <property type="term" value="P:Mo-molybdopterin cofactor biosynthetic process"/>
    <property type="evidence" value="ECO:0007669"/>
    <property type="project" value="UniProtKB-KW"/>
</dbReference>
<dbReference type="InterPro" id="IPR000385">
    <property type="entry name" value="MoaA_NifB_PqqE_Fe-S-bd_CS"/>
</dbReference>
<dbReference type="OrthoDB" id="9763993at2"/>
<reference evidence="9 10" key="2">
    <citation type="journal article" date="2011" name="J. Bacteriol.">
        <title>Complete genome sequence of strain HTCC2503T of Parvularcula bermudensis, the type species of the order "Parvularculales" in the class Alphaproteobacteria.</title>
        <authorList>
            <person name="Oh H.M."/>
            <person name="Kang I."/>
            <person name="Vergin K.L."/>
            <person name="Kang D."/>
            <person name="Rhee K.H."/>
            <person name="Giovannoni S.J."/>
            <person name="Cho J.C."/>
        </authorList>
    </citation>
    <scope>NUCLEOTIDE SEQUENCE [LARGE SCALE GENOMIC DNA]</scope>
    <source>
        <strain evidence="10">ATCC BAA-594 / HTCC2503 / KCTC 12087</strain>
    </source>
</reference>
<evidence type="ECO:0000256" key="3">
    <source>
        <dbReference type="ARBA" id="ARBA00022691"/>
    </source>
</evidence>
<organism evidence="9 10">
    <name type="scientific">Parvularcula bermudensis (strain ATCC BAA-594 / HTCC2503 / KCTC 12087)</name>
    <dbReference type="NCBI Taxonomy" id="314260"/>
    <lineage>
        <taxon>Bacteria</taxon>
        <taxon>Pseudomonadati</taxon>
        <taxon>Pseudomonadota</taxon>
        <taxon>Alphaproteobacteria</taxon>
        <taxon>Parvularculales</taxon>
        <taxon>Parvularculaceae</taxon>
        <taxon>Parvularcula</taxon>
    </lineage>
</organism>
<dbReference type="Gene3D" id="3.90.1170.40">
    <property type="entry name" value="Molybdopterin biosynthesis MoaE subunit"/>
    <property type="match status" value="1"/>
</dbReference>
<name>E0TDF1_PARBH</name>
<keyword evidence="4" id="KW-0479">Metal-binding</keyword>
<sequence>MAFDDRANIAPLTDGYGRDITYLRLSVTDRCDLRCQYCLAARPDFLPKSALLSGEELAHLAATFIRRGGDLSSEGADYLMDYLKTAAPFWKRERGDQGERWIEPRAADFQDKDRWGESQ</sequence>
<keyword evidence="3" id="KW-0949">S-adenosyl-L-methionine</keyword>
<dbReference type="GO" id="GO:0061799">
    <property type="term" value="F:cyclic pyranopterin monophosphate synthase activity"/>
    <property type="evidence" value="ECO:0007669"/>
    <property type="project" value="TreeGrafter"/>
</dbReference>
<gene>
    <name evidence="9" type="ordered locus">PB2503_11664</name>
</gene>
<dbReference type="SUPFAM" id="SSF54690">
    <property type="entry name" value="Molybdopterin synthase subunit MoaE"/>
    <property type="match status" value="1"/>
</dbReference>
<keyword evidence="7" id="KW-0501">Molybdenum cofactor biosynthesis</keyword>
<dbReference type="InterPro" id="IPR050105">
    <property type="entry name" value="MoCo_biosynth_MoaA/MoaC"/>
</dbReference>
<evidence type="ECO:0000256" key="7">
    <source>
        <dbReference type="ARBA" id="ARBA00023150"/>
    </source>
</evidence>
<keyword evidence="10" id="KW-1185">Reference proteome</keyword>
<dbReference type="InterPro" id="IPR058240">
    <property type="entry name" value="rSAM_sf"/>
</dbReference>